<dbReference type="Proteomes" id="UP000648984">
    <property type="component" value="Unassembled WGS sequence"/>
</dbReference>
<keyword evidence="3" id="KW-1185">Reference proteome</keyword>
<evidence type="ECO:0000259" key="1">
    <source>
        <dbReference type="Pfam" id="PF01575"/>
    </source>
</evidence>
<dbReference type="InterPro" id="IPR002539">
    <property type="entry name" value="MaoC-like_dom"/>
</dbReference>
<name>A0ABX1QFU7_9RHOO</name>
<proteinExistence type="predicted"/>
<sequence length="147" mass="16057">MYRGRAYNEVKVGDSFETTMTLTETHIVMGAGLFGDFNPLHVNQRVAEQSRYGTRIAHGYLTTSFMAAQLGMVFHGTAIAYLEHTSRFTAPVRAGDTLTITWTVGALEDKPKHQGGIVSLAGLCINQEGEKVAEAEAKMLIAENPPR</sequence>
<accession>A0ABX1QFU7</accession>
<dbReference type="InterPro" id="IPR052342">
    <property type="entry name" value="MCH/BMMD"/>
</dbReference>
<dbReference type="RefSeq" id="WP_169261420.1">
    <property type="nucleotide sequence ID" value="NZ_WTVQ01000029.1"/>
</dbReference>
<feature type="domain" description="MaoC-like" evidence="1">
    <location>
        <begin position="15"/>
        <end position="108"/>
    </location>
</feature>
<dbReference type="InterPro" id="IPR029069">
    <property type="entry name" value="HotDog_dom_sf"/>
</dbReference>
<dbReference type="Pfam" id="PF01575">
    <property type="entry name" value="MaoC_dehydratas"/>
    <property type="match status" value="1"/>
</dbReference>
<gene>
    <name evidence="2" type="ORF">GPA25_16065</name>
</gene>
<dbReference type="CDD" id="cd03449">
    <property type="entry name" value="R_hydratase"/>
    <property type="match status" value="1"/>
</dbReference>
<organism evidence="2 3">
    <name type="scientific">Aromatoleum diolicum</name>
    <dbReference type="NCBI Taxonomy" id="75796"/>
    <lineage>
        <taxon>Bacteria</taxon>
        <taxon>Pseudomonadati</taxon>
        <taxon>Pseudomonadota</taxon>
        <taxon>Betaproteobacteria</taxon>
        <taxon>Rhodocyclales</taxon>
        <taxon>Rhodocyclaceae</taxon>
        <taxon>Aromatoleum</taxon>
    </lineage>
</organism>
<reference evidence="2 3" key="1">
    <citation type="submission" date="2019-12" db="EMBL/GenBank/DDBJ databases">
        <title>Comparative genomics gives insights into the taxonomy of the Azoarcus-Aromatoleum group and reveals separate origins of nif in the plant-associated Azoarcus and non-plant-associated Aromatoleum sub-groups.</title>
        <authorList>
            <person name="Lafos M."/>
            <person name="Maluk M."/>
            <person name="Batista M."/>
            <person name="Junghare M."/>
            <person name="Carmona M."/>
            <person name="Faoro H."/>
            <person name="Cruz L.M."/>
            <person name="Battistoni F."/>
            <person name="De Souza E."/>
            <person name="Pedrosa F."/>
            <person name="Chen W.-M."/>
            <person name="Poole P.S."/>
            <person name="Dixon R.A."/>
            <person name="James E.K."/>
        </authorList>
    </citation>
    <scope>NUCLEOTIDE SEQUENCE [LARGE SCALE GENOMIC DNA]</scope>
    <source>
        <strain evidence="2 3">22Lin</strain>
    </source>
</reference>
<dbReference type="PANTHER" id="PTHR43664:SF1">
    <property type="entry name" value="BETA-METHYLMALYL-COA DEHYDRATASE"/>
    <property type="match status" value="1"/>
</dbReference>
<dbReference type="SUPFAM" id="SSF54637">
    <property type="entry name" value="Thioesterase/thiol ester dehydrase-isomerase"/>
    <property type="match status" value="1"/>
</dbReference>
<dbReference type="Gene3D" id="3.10.129.10">
    <property type="entry name" value="Hotdog Thioesterase"/>
    <property type="match status" value="1"/>
</dbReference>
<dbReference type="EMBL" id="WTVQ01000029">
    <property type="protein sequence ID" value="NMG76276.1"/>
    <property type="molecule type" value="Genomic_DNA"/>
</dbReference>
<evidence type="ECO:0000313" key="3">
    <source>
        <dbReference type="Proteomes" id="UP000648984"/>
    </source>
</evidence>
<dbReference type="PANTHER" id="PTHR43664">
    <property type="entry name" value="MONOAMINE OXIDASE-RELATED"/>
    <property type="match status" value="1"/>
</dbReference>
<evidence type="ECO:0000313" key="2">
    <source>
        <dbReference type="EMBL" id="NMG76276.1"/>
    </source>
</evidence>
<comment type="caution">
    <text evidence="2">The sequence shown here is derived from an EMBL/GenBank/DDBJ whole genome shotgun (WGS) entry which is preliminary data.</text>
</comment>
<protein>
    <submittedName>
        <fullName evidence="2">Acyl dehydratase</fullName>
    </submittedName>
</protein>